<accession>A0A3A1YTS2</accession>
<feature type="transmembrane region" description="Helical" evidence="2">
    <location>
        <begin position="6"/>
        <end position="23"/>
    </location>
</feature>
<dbReference type="OrthoDB" id="5678280at2"/>
<evidence type="ECO:0000313" key="4">
    <source>
        <dbReference type="Proteomes" id="UP000265916"/>
    </source>
</evidence>
<evidence type="ECO:0000256" key="1">
    <source>
        <dbReference type="SAM" id="Coils"/>
    </source>
</evidence>
<keyword evidence="2" id="KW-0812">Transmembrane</keyword>
<reference evidence="3 4" key="1">
    <citation type="submission" date="2017-08" db="EMBL/GenBank/DDBJ databases">
        <title>Reclassification of Bisgaard taxon 37 and 44.</title>
        <authorList>
            <person name="Christensen H."/>
        </authorList>
    </citation>
    <scope>NUCLEOTIDE SEQUENCE [LARGE SCALE GENOMIC DNA]</scope>
    <source>
        <strain evidence="3 4">111</strain>
    </source>
</reference>
<comment type="caution">
    <text evidence="3">The sequence shown here is derived from an EMBL/GenBank/DDBJ whole genome shotgun (WGS) entry which is preliminary data.</text>
</comment>
<feature type="coiled-coil region" evidence="1">
    <location>
        <begin position="145"/>
        <end position="176"/>
    </location>
</feature>
<dbReference type="AlphaFoldDB" id="A0A3A1YTS2"/>
<dbReference type="EMBL" id="NRJG01000004">
    <property type="protein sequence ID" value="RIY40639.1"/>
    <property type="molecule type" value="Genomic_DNA"/>
</dbReference>
<sequence>MITQISIAIIVLIVVGVISLYVFRVRTGRDDFKGSQMQAIYTMASQLADREFLDASFLEIYHTAITHTYDLPQKVLTDNLSALKRCFNDKELALQIITDCCKDLPAGDKANLLARAISLTGQIEGHASVFSKQIRIPNSRVTQSYRELLQLLQISSEQVKNALQELNQKSKKASKTVQA</sequence>
<keyword evidence="1" id="KW-0175">Coiled coil</keyword>
<gene>
    <name evidence="3" type="ORF">CKF58_00240</name>
</gene>
<protein>
    <submittedName>
        <fullName evidence="3">Uncharacterized protein</fullName>
    </submittedName>
</protein>
<dbReference type="Proteomes" id="UP000265916">
    <property type="component" value="Unassembled WGS sequence"/>
</dbReference>
<organism evidence="3 4">
    <name type="scientific">Psittacicella hinzii</name>
    <dbReference type="NCBI Taxonomy" id="2028575"/>
    <lineage>
        <taxon>Bacteria</taxon>
        <taxon>Pseudomonadati</taxon>
        <taxon>Pseudomonadota</taxon>
        <taxon>Gammaproteobacteria</taxon>
        <taxon>Pasteurellales</taxon>
        <taxon>Psittacicellaceae</taxon>
        <taxon>Psittacicella</taxon>
    </lineage>
</organism>
<keyword evidence="2" id="KW-1133">Transmembrane helix</keyword>
<keyword evidence="2" id="KW-0472">Membrane</keyword>
<name>A0A3A1YTS2_9GAMM</name>
<dbReference type="RefSeq" id="WP_119529987.1">
    <property type="nucleotide sequence ID" value="NZ_JBHSSP010000013.1"/>
</dbReference>
<keyword evidence="4" id="KW-1185">Reference proteome</keyword>
<evidence type="ECO:0000256" key="2">
    <source>
        <dbReference type="SAM" id="Phobius"/>
    </source>
</evidence>
<proteinExistence type="predicted"/>
<evidence type="ECO:0000313" key="3">
    <source>
        <dbReference type="EMBL" id="RIY40639.1"/>
    </source>
</evidence>